<evidence type="ECO:0000256" key="2">
    <source>
        <dbReference type="ARBA" id="ARBA00022535"/>
    </source>
</evidence>
<sequence>MEKQKNVSPELVEKYLNDHPTFIEEWLSKSKSRNAYDDKYMRKTPRFSSYVEKVMMKQKREKRQLINSLVSENELFSELVKDITHEINVNDLSHKILQNIIKLTHCERGSLFFIETIERQKYLVSNLFDVTSTSAVTETLRQNENVIRIPFGKGIVGYVAETKLKVNIVDAYEDSRFNKEIDEMTGCRTKCLLCMPILNYCDEVIGVAQIINKLDGDYFTENDEKTFNDYLYFCGISLNNAQLFAKSVEEYKRNQQLLNLVGDICAEYSNFMSLIEVILSRATEILDCNYVCLGLLTPTKKEETAEKELNLYEMKDDKLQTNTTNAIYRKVATDFLRNKDRLFMYNVKKDSIFGREDSLILKTNCIGAIALLDTSEEKNGCIFFTKDSAEFFNESNFTTMETFGLFCGLGIHNCQICWSTIRCLAQQQISHEILSFHTTADEREVNRFLLMEKRPASDYGIYTFSFNDLSFSDDTTVIIVAFIFLEMNALQLLDIEMQLLYKWILTVRKNYRPVIYHNWRHGVNVTQSFFCMLTTGGMKKYFSDFEMVVILVACLCHDLDHRGTNNDYEVKTASKLATIYSSSTLEHHHFDHCIMILNNEKTNIFQNIPVNDYKQAVHLIEKAILSTDLSYYFQNKYRFEELVVKNNFEDPERRDLLLAMMITGADLSAITKPWSIQKKVALLVAAEFFELGDLQKNVLKSEVIAMFDREKRSEVPRLQVGFIDYVCKTVFESLEAINKNLKPLLQGCMNNRKHWQNIVEGKEEFDIDVELNKTLAGFLDSDDPEFGDDPENVSRVDSQMTEDAEPTTSITGGFMKQYERFSDSKESSEIFGSFDLDQFEYNSYLSSPSTSGMLSVMSVDENKDMKSMSSDERRELEGTRIDVEGEEICRIMGNKMNKKHITGGQDISTKLHYIQPADPISIRKKTRKSCLDEIVESRKLEMERKKINLEPLREKEVSQKIRRASYNVIPPHTELNKSISLVKCPSDTLCMESVSEDSFVCENNPDFVRKWQSRHSTEDVKGESLKCTLKVPGETGYSATTSDTVLQEVKSKSRGYTSVVTENEIYREFIKDTVFEVNVDKQCHKILQNACIILDCERASLFLLHGTAKKLHLVSKLFDVTATSVMEDTIHNEENAIRIPFGKGIVGYVAEYSCLLNIKDAYEDERFLHEIDKSTGFVRKVFYLYQLRIEMAS</sequence>
<dbReference type="AlphaFoldDB" id="A0AA36BTQ2"/>
<dbReference type="GO" id="GO:0007165">
    <property type="term" value="P:signal transduction"/>
    <property type="evidence" value="ECO:0007669"/>
    <property type="project" value="InterPro"/>
</dbReference>
<reference evidence="11" key="1">
    <citation type="submission" date="2023-08" db="EMBL/GenBank/DDBJ databases">
        <authorList>
            <person name="Alioto T."/>
            <person name="Alioto T."/>
            <person name="Gomez Garrido J."/>
        </authorList>
    </citation>
    <scope>NUCLEOTIDE SEQUENCE</scope>
</reference>
<evidence type="ECO:0000313" key="12">
    <source>
        <dbReference type="Proteomes" id="UP001162480"/>
    </source>
</evidence>
<comment type="cofactor">
    <cofactor evidence="8">
        <name>a divalent metal cation</name>
        <dbReference type="ChEBI" id="CHEBI:60240"/>
    </cofactor>
    <text evidence="8">Binds 2 divalent metal cations per subunit. Site 1 may preferentially bind zinc ions, while site 2 has a preference for magnesium and/or manganese ions.</text>
</comment>
<evidence type="ECO:0000256" key="7">
    <source>
        <dbReference type="PIRSR" id="PIRSR623088-3"/>
    </source>
</evidence>
<feature type="binding site" evidence="7">
    <location>
        <position position="558"/>
    </location>
    <ligand>
        <name>Zn(2+)</name>
        <dbReference type="ChEBI" id="CHEBI:29105"/>
        <label>1</label>
    </ligand>
</feature>
<dbReference type="SUPFAM" id="SSF109604">
    <property type="entry name" value="HD-domain/PDEase-like"/>
    <property type="match status" value="1"/>
</dbReference>
<dbReference type="SMART" id="SM00065">
    <property type="entry name" value="GAF"/>
    <property type="match status" value="1"/>
</dbReference>
<evidence type="ECO:0000256" key="3">
    <source>
        <dbReference type="ARBA" id="ARBA00022723"/>
    </source>
</evidence>
<feature type="compositionally biased region" description="Acidic residues" evidence="9">
    <location>
        <begin position="780"/>
        <end position="791"/>
    </location>
</feature>
<feature type="domain" description="PDEase" evidence="10">
    <location>
        <begin position="438"/>
        <end position="762"/>
    </location>
</feature>
<dbReference type="GO" id="GO:0046872">
    <property type="term" value="F:metal ion binding"/>
    <property type="evidence" value="ECO:0007669"/>
    <property type="project" value="UniProtKB-KW"/>
</dbReference>
<feature type="binding site" evidence="6">
    <location>
        <begin position="517"/>
        <end position="521"/>
    </location>
    <ligand>
        <name>AMP</name>
        <dbReference type="ChEBI" id="CHEBI:456215"/>
    </ligand>
</feature>
<dbReference type="Pfam" id="PF01590">
    <property type="entry name" value="GAF"/>
    <property type="match status" value="1"/>
</dbReference>
<keyword evidence="12" id="KW-1185">Reference proteome</keyword>
<dbReference type="EC" id="3.1.4.-" evidence="8"/>
<evidence type="ECO:0000256" key="4">
    <source>
        <dbReference type="ARBA" id="ARBA00022801"/>
    </source>
</evidence>
<dbReference type="PRINTS" id="PR00387">
    <property type="entry name" value="PDIESTERASE1"/>
</dbReference>
<feature type="binding site" evidence="6">
    <location>
        <position position="719"/>
    </location>
    <ligand>
        <name>AMP</name>
        <dbReference type="ChEBI" id="CHEBI:456215"/>
    </ligand>
</feature>
<evidence type="ECO:0000256" key="8">
    <source>
        <dbReference type="RuleBase" id="RU363067"/>
    </source>
</evidence>
<accession>A0AA36BTQ2</accession>
<feature type="active site" description="Proton donor" evidence="5">
    <location>
        <position position="517"/>
    </location>
</feature>
<feature type="binding site" evidence="7">
    <location>
        <position position="521"/>
    </location>
    <ligand>
        <name>Zn(2+)</name>
        <dbReference type="ChEBI" id="CHEBI:29105"/>
        <label>1</label>
    </ligand>
</feature>
<keyword evidence="3 7" id="KW-0479">Metal-binding</keyword>
<dbReference type="EMBL" id="OX597837">
    <property type="protein sequence ID" value="CAI9740184.1"/>
    <property type="molecule type" value="Genomic_DNA"/>
</dbReference>
<dbReference type="InterPro" id="IPR023174">
    <property type="entry name" value="PDEase_CS"/>
</dbReference>
<keyword evidence="4 8" id="KW-0378">Hydrolase</keyword>
<evidence type="ECO:0000313" key="11">
    <source>
        <dbReference type="EMBL" id="CAI9740184.1"/>
    </source>
</evidence>
<evidence type="ECO:0000259" key="10">
    <source>
        <dbReference type="PROSITE" id="PS51845"/>
    </source>
</evidence>
<feature type="binding site" evidence="7">
    <location>
        <position position="666"/>
    </location>
    <ligand>
        <name>Zn(2+)</name>
        <dbReference type="ChEBI" id="CHEBI:29105"/>
        <label>1</label>
    </ligand>
</feature>
<comment type="similarity">
    <text evidence="1 8">Belongs to the cyclic nucleotide phosphodiesterase family.</text>
</comment>
<dbReference type="InterPro" id="IPR023088">
    <property type="entry name" value="PDEase"/>
</dbReference>
<dbReference type="InterPro" id="IPR002073">
    <property type="entry name" value="PDEase_catalytic_dom"/>
</dbReference>
<feature type="region of interest" description="Disordered" evidence="9">
    <location>
        <begin position="780"/>
        <end position="809"/>
    </location>
</feature>
<dbReference type="Gene3D" id="3.30.450.40">
    <property type="match status" value="3"/>
</dbReference>
<dbReference type="InterPro" id="IPR003607">
    <property type="entry name" value="HD/PDEase_dom"/>
</dbReference>
<dbReference type="GO" id="GO:0004114">
    <property type="term" value="F:3',5'-cyclic-nucleotide phosphodiesterase activity"/>
    <property type="evidence" value="ECO:0007669"/>
    <property type="project" value="InterPro"/>
</dbReference>
<evidence type="ECO:0000256" key="6">
    <source>
        <dbReference type="PIRSR" id="PIRSR623088-2"/>
    </source>
</evidence>
<feature type="binding site" evidence="7">
    <location>
        <position position="557"/>
    </location>
    <ligand>
        <name>Zn(2+)</name>
        <dbReference type="ChEBI" id="CHEBI:29105"/>
        <label>1</label>
    </ligand>
</feature>
<feature type="binding site" evidence="6">
    <location>
        <position position="666"/>
    </location>
    <ligand>
        <name>AMP</name>
        <dbReference type="ChEBI" id="CHEBI:456215"/>
    </ligand>
</feature>
<proteinExistence type="inferred from homology"/>
<protein>
    <recommendedName>
        <fullName evidence="8">Phosphodiesterase</fullName>
        <ecNumber evidence="8">3.1.4.-</ecNumber>
    </recommendedName>
</protein>
<dbReference type="PANTHER" id="PTHR11347">
    <property type="entry name" value="CYCLIC NUCLEOTIDE PHOSPHODIESTERASE"/>
    <property type="match status" value="1"/>
</dbReference>
<keyword evidence="2" id="KW-0140">cGMP</keyword>
<dbReference type="Proteomes" id="UP001162480">
    <property type="component" value="Chromosome 24"/>
</dbReference>
<organism evidence="11 12">
    <name type="scientific">Octopus vulgaris</name>
    <name type="common">Common octopus</name>
    <dbReference type="NCBI Taxonomy" id="6645"/>
    <lineage>
        <taxon>Eukaryota</taxon>
        <taxon>Metazoa</taxon>
        <taxon>Spiralia</taxon>
        <taxon>Lophotrochozoa</taxon>
        <taxon>Mollusca</taxon>
        <taxon>Cephalopoda</taxon>
        <taxon>Coleoidea</taxon>
        <taxon>Octopodiformes</taxon>
        <taxon>Octopoda</taxon>
        <taxon>Incirrata</taxon>
        <taxon>Octopodidae</taxon>
        <taxon>Octopus</taxon>
    </lineage>
</organism>
<dbReference type="PROSITE" id="PS51845">
    <property type="entry name" value="PDEASE_I_2"/>
    <property type="match status" value="1"/>
</dbReference>
<evidence type="ECO:0000256" key="1">
    <source>
        <dbReference type="ARBA" id="ARBA00007648"/>
    </source>
</evidence>
<dbReference type="InterPro" id="IPR036971">
    <property type="entry name" value="PDEase_catalytic_dom_sf"/>
</dbReference>
<evidence type="ECO:0000256" key="9">
    <source>
        <dbReference type="SAM" id="MobiDB-lite"/>
    </source>
</evidence>
<dbReference type="FunFam" id="1.10.1300.10:FF:000003">
    <property type="entry name" value="Phosphodiesterase"/>
    <property type="match status" value="1"/>
</dbReference>
<feature type="binding site" evidence="6">
    <location>
        <position position="558"/>
    </location>
    <ligand>
        <name>AMP</name>
        <dbReference type="ChEBI" id="CHEBI:456215"/>
    </ligand>
</feature>
<gene>
    <name evidence="11" type="ORF">OCTVUL_1B024944</name>
</gene>
<dbReference type="Pfam" id="PF00233">
    <property type="entry name" value="PDEase_I"/>
    <property type="match status" value="1"/>
</dbReference>
<name>A0AA36BTQ2_OCTVU</name>
<dbReference type="Gene3D" id="1.10.1300.10">
    <property type="entry name" value="3'5'-cyclic nucleotide phosphodiesterase, catalytic domain"/>
    <property type="match status" value="1"/>
</dbReference>
<dbReference type="InterPro" id="IPR003018">
    <property type="entry name" value="GAF"/>
</dbReference>
<dbReference type="PROSITE" id="PS00126">
    <property type="entry name" value="PDEASE_I_1"/>
    <property type="match status" value="1"/>
</dbReference>
<evidence type="ECO:0000256" key="5">
    <source>
        <dbReference type="PIRSR" id="PIRSR623088-1"/>
    </source>
</evidence>
<dbReference type="SUPFAM" id="SSF55781">
    <property type="entry name" value="GAF domain-like"/>
    <property type="match status" value="3"/>
</dbReference>
<dbReference type="SMART" id="SM00471">
    <property type="entry name" value="HDc"/>
    <property type="match status" value="1"/>
</dbReference>
<feature type="binding site" evidence="7">
    <location>
        <position position="558"/>
    </location>
    <ligand>
        <name>Zn(2+)</name>
        <dbReference type="ChEBI" id="CHEBI:29105"/>
        <label>2</label>
    </ligand>
</feature>
<dbReference type="CDD" id="cd00077">
    <property type="entry name" value="HDc"/>
    <property type="match status" value="1"/>
</dbReference>
<dbReference type="InterPro" id="IPR029016">
    <property type="entry name" value="GAF-like_dom_sf"/>
</dbReference>